<dbReference type="OrthoDB" id="9814774at2"/>
<dbReference type="KEGG" id="dja:HY57_09070"/>
<protein>
    <recommendedName>
        <fullName evidence="3">Tetrameric acyl-CoA thioesterase</fullName>
    </recommendedName>
</protein>
<evidence type="ECO:0000313" key="1">
    <source>
        <dbReference type="EMBL" id="AIF47411.1"/>
    </source>
</evidence>
<evidence type="ECO:0000313" key="2">
    <source>
        <dbReference type="Proteomes" id="UP000027987"/>
    </source>
</evidence>
<dbReference type="AlphaFoldDB" id="A0A075JZ91"/>
<dbReference type="InterPro" id="IPR027961">
    <property type="entry name" value="DUF4442"/>
</dbReference>
<dbReference type="SUPFAM" id="SSF54637">
    <property type="entry name" value="Thioesterase/thiol ester dehydrase-isomerase"/>
    <property type="match status" value="1"/>
</dbReference>
<organism evidence="1 2">
    <name type="scientific">Dyella japonica A8</name>
    <dbReference type="NCBI Taxonomy" id="1217721"/>
    <lineage>
        <taxon>Bacteria</taxon>
        <taxon>Pseudomonadati</taxon>
        <taxon>Pseudomonadota</taxon>
        <taxon>Gammaproteobacteria</taxon>
        <taxon>Lysobacterales</taxon>
        <taxon>Rhodanobacteraceae</taxon>
        <taxon>Dyella</taxon>
    </lineage>
</organism>
<gene>
    <name evidence="1" type="ORF">HY57_09070</name>
</gene>
<dbReference type="STRING" id="1217721.HY57_09070"/>
<dbReference type="PATRIC" id="fig|1217721.7.peg.1879"/>
<accession>A0A075JZ91</accession>
<sequence length="162" mass="18873">MRASTFRRLMNLWPPFLFNSIHVQYVSDDWSELRVALRLRPWNRNYVRTQFGGNLFAMTDPFWMLLAMHQLGNDYFVWDKAGAIDFVAPGREDVYAHFKLAPSVVDELRAAAADGEKVLRWFDVDVVTRSGDVVARVRKQLYVRLKPKARVEPVRQEEAQTA</sequence>
<dbReference type="HOGENOM" id="CLU_116159_0_0_6"/>
<evidence type="ECO:0008006" key="3">
    <source>
        <dbReference type="Google" id="ProtNLM"/>
    </source>
</evidence>
<dbReference type="RefSeq" id="WP_019465330.1">
    <property type="nucleotide sequence ID" value="NZ_ALOY01000153.1"/>
</dbReference>
<keyword evidence="2" id="KW-1185">Reference proteome</keyword>
<dbReference type="EMBL" id="CP008884">
    <property type="protein sequence ID" value="AIF47411.1"/>
    <property type="molecule type" value="Genomic_DNA"/>
</dbReference>
<proteinExistence type="predicted"/>
<dbReference type="Gene3D" id="3.10.129.10">
    <property type="entry name" value="Hotdog Thioesterase"/>
    <property type="match status" value="1"/>
</dbReference>
<dbReference type="Pfam" id="PF14539">
    <property type="entry name" value="DUF4442"/>
    <property type="match status" value="1"/>
</dbReference>
<name>A0A075JZ91_9GAMM</name>
<dbReference type="InterPro" id="IPR029069">
    <property type="entry name" value="HotDog_dom_sf"/>
</dbReference>
<reference evidence="1 2" key="1">
    <citation type="submission" date="2014-07" db="EMBL/GenBank/DDBJ databases">
        <title>Complete Genome Sequence of Dyella japonica Strain A8 Isolated from Malaysian Tropical Soil.</title>
        <authorList>
            <person name="Hui R.K.H."/>
            <person name="Chen J.-W."/>
            <person name="Chan K.-G."/>
            <person name="Leung F.C.C."/>
        </authorList>
    </citation>
    <scope>NUCLEOTIDE SEQUENCE [LARGE SCALE GENOMIC DNA]</scope>
    <source>
        <strain evidence="1 2">A8</strain>
    </source>
</reference>
<dbReference type="Proteomes" id="UP000027987">
    <property type="component" value="Chromosome"/>
</dbReference>